<name>A0ABT1RMT3_9FIRM</name>
<dbReference type="InterPro" id="IPR016039">
    <property type="entry name" value="Thiolase-like"/>
</dbReference>
<comment type="similarity">
    <text evidence="2">Belongs to the thiolase-like superfamily. FabH family.</text>
</comment>
<keyword evidence="9" id="KW-0012">Acyltransferase</keyword>
<evidence type="ECO:0000256" key="6">
    <source>
        <dbReference type="ARBA" id="ARBA00023098"/>
    </source>
</evidence>
<evidence type="ECO:0000259" key="10">
    <source>
        <dbReference type="Pfam" id="PF08541"/>
    </source>
</evidence>
<dbReference type="RefSeq" id="WP_256131679.1">
    <property type="nucleotide sequence ID" value="NZ_JANFXK010000006.1"/>
</dbReference>
<evidence type="ECO:0000256" key="4">
    <source>
        <dbReference type="ARBA" id="ARBA00022679"/>
    </source>
</evidence>
<evidence type="ECO:0000256" key="1">
    <source>
        <dbReference type="ARBA" id="ARBA00005189"/>
    </source>
</evidence>
<comment type="caution">
    <text evidence="12">The sequence shown here is derived from an EMBL/GenBank/DDBJ whole genome shotgun (WGS) entry which is preliminary data.</text>
</comment>
<evidence type="ECO:0000256" key="2">
    <source>
        <dbReference type="ARBA" id="ARBA00008642"/>
    </source>
</evidence>
<dbReference type="InterPro" id="IPR004655">
    <property type="entry name" value="FabH"/>
</dbReference>
<evidence type="ECO:0000256" key="8">
    <source>
        <dbReference type="ARBA" id="ARBA00023268"/>
    </source>
</evidence>
<dbReference type="EMBL" id="JANFXK010000006">
    <property type="protein sequence ID" value="MCQ4636488.1"/>
    <property type="molecule type" value="Genomic_DNA"/>
</dbReference>
<sequence length="328" mass="35380">MGVEIVGLGKCLPEKVVTNDDISDLVDTDHTWIIERTGIEQRHVATVETGVDLACGAGEEALRGIDRDSIGLVLVATVTPDAMVPVTSAQVKRRLGLENAVAFDINAACSGFMYGLWNAEALMKNGAMPGSNTMEIKRALVIGVERLSRITNWEERSSCILFGDGAGAAVLENRPGSSGILATYLKNYDDERGVLTCGKEYHKIPFWQDEIQPQHLALRGKAVFKFAVNSIEEVTMAALEKAGLTLDDIDWFVPHQANGRIMIAAAQRLNQPIEKFQISINKSANVSSASIPMALYDLSKTGKMEKGDKIAVMGFGGGLSAAAAIIEW</sequence>
<comment type="pathway">
    <text evidence="1">Lipid metabolism.</text>
</comment>
<protein>
    <submittedName>
        <fullName evidence="12">Ketoacyl-ACP synthase III</fullName>
    </submittedName>
</protein>
<evidence type="ECO:0000313" key="12">
    <source>
        <dbReference type="EMBL" id="MCQ4636488.1"/>
    </source>
</evidence>
<dbReference type="NCBIfam" id="NF006829">
    <property type="entry name" value="PRK09352.1"/>
    <property type="match status" value="1"/>
</dbReference>
<dbReference type="InterPro" id="IPR013747">
    <property type="entry name" value="ACP_syn_III_C"/>
</dbReference>
<dbReference type="SUPFAM" id="SSF53901">
    <property type="entry name" value="Thiolase-like"/>
    <property type="match status" value="1"/>
</dbReference>
<dbReference type="PANTHER" id="PTHR43091">
    <property type="entry name" value="3-OXOACYL-[ACYL-CARRIER-PROTEIN] SYNTHASE"/>
    <property type="match status" value="1"/>
</dbReference>
<dbReference type="InterPro" id="IPR013751">
    <property type="entry name" value="ACP_syn_III_N"/>
</dbReference>
<dbReference type="NCBIfam" id="TIGR00747">
    <property type="entry name" value="fabH"/>
    <property type="match status" value="1"/>
</dbReference>
<proteinExistence type="inferred from homology"/>
<feature type="domain" description="Beta-ketoacyl-[acyl-carrier-protein] synthase III C-terminal" evidence="10">
    <location>
        <begin position="239"/>
        <end position="328"/>
    </location>
</feature>
<evidence type="ECO:0000256" key="9">
    <source>
        <dbReference type="ARBA" id="ARBA00023315"/>
    </source>
</evidence>
<evidence type="ECO:0000256" key="3">
    <source>
        <dbReference type="ARBA" id="ARBA00022516"/>
    </source>
</evidence>
<keyword evidence="5" id="KW-0276">Fatty acid metabolism</keyword>
<accession>A0ABT1RMT3</accession>
<keyword evidence="3" id="KW-0444">Lipid biosynthesis</keyword>
<keyword evidence="8" id="KW-0511">Multifunctional enzyme</keyword>
<feature type="domain" description="Beta-ketoacyl-[acyl-carrier-protein] synthase III N-terminal" evidence="11">
    <location>
        <begin position="103"/>
        <end position="186"/>
    </location>
</feature>
<gene>
    <name evidence="12" type="ORF">NE619_07085</name>
</gene>
<evidence type="ECO:0000313" key="13">
    <source>
        <dbReference type="Proteomes" id="UP001524502"/>
    </source>
</evidence>
<evidence type="ECO:0000259" key="11">
    <source>
        <dbReference type="Pfam" id="PF08545"/>
    </source>
</evidence>
<dbReference type="Pfam" id="PF08545">
    <property type="entry name" value="ACP_syn_III"/>
    <property type="match status" value="1"/>
</dbReference>
<keyword evidence="6" id="KW-0443">Lipid metabolism</keyword>
<keyword evidence="4" id="KW-0808">Transferase</keyword>
<organism evidence="12 13">
    <name type="scientific">Anaerovorax odorimutans</name>
    <dbReference type="NCBI Taxonomy" id="109327"/>
    <lineage>
        <taxon>Bacteria</taxon>
        <taxon>Bacillati</taxon>
        <taxon>Bacillota</taxon>
        <taxon>Clostridia</taxon>
        <taxon>Peptostreptococcales</taxon>
        <taxon>Anaerovoracaceae</taxon>
        <taxon>Anaerovorax</taxon>
    </lineage>
</organism>
<keyword evidence="13" id="KW-1185">Reference proteome</keyword>
<dbReference type="Proteomes" id="UP001524502">
    <property type="component" value="Unassembled WGS sequence"/>
</dbReference>
<dbReference type="PANTHER" id="PTHR43091:SF1">
    <property type="entry name" value="BETA-KETOACYL-[ACYL-CARRIER-PROTEIN] SYNTHASE III, CHLOROPLASTIC"/>
    <property type="match status" value="1"/>
</dbReference>
<evidence type="ECO:0000256" key="7">
    <source>
        <dbReference type="ARBA" id="ARBA00023160"/>
    </source>
</evidence>
<keyword evidence="7" id="KW-0275">Fatty acid biosynthesis</keyword>
<dbReference type="Gene3D" id="3.40.47.10">
    <property type="match status" value="1"/>
</dbReference>
<dbReference type="Pfam" id="PF08541">
    <property type="entry name" value="ACP_syn_III_C"/>
    <property type="match status" value="1"/>
</dbReference>
<reference evidence="12 13" key="1">
    <citation type="submission" date="2022-06" db="EMBL/GenBank/DDBJ databases">
        <title>Isolation of gut microbiota from human fecal samples.</title>
        <authorList>
            <person name="Pamer E.G."/>
            <person name="Barat B."/>
            <person name="Waligurski E."/>
            <person name="Medina S."/>
            <person name="Paddock L."/>
            <person name="Mostad J."/>
        </authorList>
    </citation>
    <scope>NUCLEOTIDE SEQUENCE [LARGE SCALE GENOMIC DNA]</scope>
    <source>
        <strain evidence="12 13">SL.3.17</strain>
    </source>
</reference>
<evidence type="ECO:0000256" key="5">
    <source>
        <dbReference type="ARBA" id="ARBA00022832"/>
    </source>
</evidence>
<dbReference type="CDD" id="cd00830">
    <property type="entry name" value="KAS_III"/>
    <property type="match status" value="1"/>
</dbReference>